<dbReference type="InterPro" id="IPR001509">
    <property type="entry name" value="Epimerase_deHydtase"/>
</dbReference>
<dbReference type="EMBL" id="JAMQCP010000001">
    <property type="protein sequence ID" value="MDS0252323.1"/>
    <property type="molecule type" value="Genomic_DNA"/>
</dbReference>
<evidence type="ECO:0000313" key="4">
    <source>
        <dbReference type="Proteomes" id="UP001248536"/>
    </source>
</evidence>
<dbReference type="SUPFAM" id="SSF51735">
    <property type="entry name" value="NAD(P)-binding Rossmann-fold domains"/>
    <property type="match status" value="1"/>
</dbReference>
<sequence>MSETEPTSERPHIAVTGGAGYIGSRVIYELQQAHPDWEITAIDNFYLGTVRSVGDVNIEHVDIRNRDRLETALDGADVVMHLAAISGVDDCEQKQDLAYEVNVQGTDNVAWFCRKTGAALIFPFSMAVIGDPREFPITVDHPRDPLNWYGRTKLLNERAIETYADGAFPAHQFMISNLYGSHEIDGQIVSKGTVINFFVNRALAGETLTVYEPGTQSRNFIHVKDVARAYVDSCERLLEQLDRGETGAEKYEIASDEDPGVHTVANLVKDIAADVADIDADVKLVENPRGDDETLVDSFPVDTDRTTDVLGWTPEHDVESAIRTTLESSNT</sequence>
<dbReference type="RefSeq" id="WP_005536108.1">
    <property type="nucleotide sequence ID" value="NZ_BAABDY010000003.1"/>
</dbReference>
<dbReference type="Proteomes" id="UP001248536">
    <property type="component" value="Unassembled WGS sequence"/>
</dbReference>
<dbReference type="Pfam" id="PF01370">
    <property type="entry name" value="Epimerase"/>
    <property type="match status" value="1"/>
</dbReference>
<dbReference type="Gene3D" id="3.40.50.720">
    <property type="entry name" value="NAD(P)-binding Rossmann-like Domain"/>
    <property type="match status" value="1"/>
</dbReference>
<accession>A0ABU2EWH6</accession>
<organism evidence="3 4">
    <name type="scientific">Haloarcula argentinensis</name>
    <dbReference type="NCBI Taxonomy" id="43776"/>
    <lineage>
        <taxon>Archaea</taxon>
        <taxon>Methanobacteriati</taxon>
        <taxon>Methanobacteriota</taxon>
        <taxon>Stenosarchaea group</taxon>
        <taxon>Halobacteria</taxon>
        <taxon>Halobacteriales</taxon>
        <taxon>Haloarculaceae</taxon>
        <taxon>Haloarcula</taxon>
    </lineage>
</organism>
<evidence type="ECO:0000256" key="1">
    <source>
        <dbReference type="ARBA" id="ARBA00007637"/>
    </source>
</evidence>
<proteinExistence type="inferred from homology"/>
<keyword evidence="4" id="KW-1185">Reference proteome</keyword>
<protein>
    <submittedName>
        <fullName evidence="3">NAD(P)-dependent oxidoreductase</fullName>
    </submittedName>
</protein>
<evidence type="ECO:0000259" key="2">
    <source>
        <dbReference type="Pfam" id="PF01370"/>
    </source>
</evidence>
<dbReference type="PANTHER" id="PTHR43000">
    <property type="entry name" value="DTDP-D-GLUCOSE 4,6-DEHYDRATASE-RELATED"/>
    <property type="match status" value="1"/>
</dbReference>
<feature type="domain" description="NAD-dependent epimerase/dehydratase" evidence="2">
    <location>
        <begin position="13"/>
        <end position="232"/>
    </location>
</feature>
<gene>
    <name evidence="3" type="ORF">NC662_01180</name>
</gene>
<evidence type="ECO:0000313" key="3">
    <source>
        <dbReference type="EMBL" id="MDS0252323.1"/>
    </source>
</evidence>
<comment type="similarity">
    <text evidence="1">Belongs to the NAD(P)-dependent epimerase/dehydratase family.</text>
</comment>
<comment type="caution">
    <text evidence="3">The sequence shown here is derived from an EMBL/GenBank/DDBJ whole genome shotgun (WGS) entry which is preliminary data.</text>
</comment>
<dbReference type="InterPro" id="IPR036291">
    <property type="entry name" value="NAD(P)-bd_dom_sf"/>
</dbReference>
<name>A0ABU2EWH6_HALAR</name>
<reference evidence="3 4" key="1">
    <citation type="submission" date="2022-06" db="EMBL/GenBank/DDBJ databases">
        <title>Haloarcula sp. a new haloarchaeum isolate from saline soil.</title>
        <authorList>
            <person name="Strakova D."/>
            <person name="Galisteo C."/>
            <person name="Sanchez-Porro C."/>
            <person name="Ventosa A."/>
        </authorList>
    </citation>
    <scope>NUCLEOTIDE SEQUENCE [LARGE SCALE GENOMIC DNA]</scope>
    <source>
        <strain evidence="3 4">JCM 15760</strain>
    </source>
</reference>
<dbReference type="CDD" id="cd08946">
    <property type="entry name" value="SDR_e"/>
    <property type="match status" value="1"/>
</dbReference>